<dbReference type="KEGG" id="cgy:CGLY_07665"/>
<name>X5DLJ0_9CORY</name>
<reference evidence="1 2" key="1">
    <citation type="journal article" date="2015" name="Int. J. Syst. Evol. Microbiol.">
        <title>Revisiting Corynebacterium glyciniphilum (ex Kubota et al., 1972) sp. nov., nom. rev., isolated from putrefied banana.</title>
        <authorList>
            <person name="Al-Dilaimi A."/>
            <person name="Bednarz H."/>
            <person name="Lomker A."/>
            <person name="Niehaus K."/>
            <person name="Kalinowski J."/>
            <person name="Ruckert C."/>
        </authorList>
    </citation>
    <scope>NUCLEOTIDE SEQUENCE [LARGE SCALE GENOMIC DNA]</scope>
    <source>
        <strain evidence="1">AJ 3170</strain>
    </source>
</reference>
<dbReference type="EMBL" id="CP006842">
    <property type="protein sequence ID" value="AHW63978.1"/>
    <property type="molecule type" value="Genomic_DNA"/>
</dbReference>
<dbReference type="HOGENOM" id="CLU_843892_0_0_11"/>
<dbReference type="InterPro" id="IPR009078">
    <property type="entry name" value="Ferritin-like_SF"/>
</dbReference>
<dbReference type="Gene3D" id="1.20.1260.10">
    <property type="match status" value="1"/>
</dbReference>
<protein>
    <submittedName>
        <fullName evidence="1">Putative secreted protein</fullName>
    </submittedName>
</protein>
<proteinExistence type="predicted"/>
<dbReference type="AlphaFoldDB" id="X5DLJ0"/>
<dbReference type="eggNOG" id="ENOG5031RC0">
    <property type="taxonomic scope" value="Bacteria"/>
</dbReference>
<dbReference type="RefSeq" id="WP_052539878.1">
    <property type="nucleotide sequence ID" value="NZ_CP006842.1"/>
</dbReference>
<organism evidence="1 2">
    <name type="scientific">Corynebacterium glyciniphilum AJ 3170</name>
    <dbReference type="NCBI Taxonomy" id="1404245"/>
    <lineage>
        <taxon>Bacteria</taxon>
        <taxon>Bacillati</taxon>
        <taxon>Actinomycetota</taxon>
        <taxon>Actinomycetes</taxon>
        <taxon>Mycobacteriales</taxon>
        <taxon>Corynebacteriaceae</taxon>
        <taxon>Corynebacterium</taxon>
    </lineage>
</organism>
<gene>
    <name evidence="1" type="ORF">CGLY_07665</name>
</gene>
<evidence type="ECO:0000313" key="2">
    <source>
        <dbReference type="Proteomes" id="UP000023703"/>
    </source>
</evidence>
<dbReference type="OrthoDB" id="4424651at2"/>
<dbReference type="SUPFAM" id="SSF47240">
    <property type="entry name" value="Ferritin-like"/>
    <property type="match status" value="1"/>
</dbReference>
<sequence length="329" mass="33891">MNPITDPGWHYGTVHVSSPAPASAMPRRRPVVRRVLAASAALTVATVSFTACSTEPPRPDENLESLVQQLDALDGTPVAGGTGIFADQSEAISGEIVRQCGTDRDGQPPEDCGARTLEALADTPAVEDVRSRMLQLIDGDDAASDTAPDDDGERDRAVLLTGLHAALATVDDSSAGGPAIDQEMIDAGFDTDSQDTAAGLAATTELVNQAVYLSGVVLPVAGTNRDTVTTVSTRMRTIRDTVTPASGVAADAGYSTPDGFTPPTDAATAASVLLESVHAVTVSLRRAVDEISDNDRALVAMLCAVSARSEAALEDALGEDPLAVSVRGE</sequence>
<dbReference type="Proteomes" id="UP000023703">
    <property type="component" value="Chromosome"/>
</dbReference>
<dbReference type="STRING" id="1404245.CGLY_07665"/>
<keyword evidence="2" id="KW-1185">Reference proteome</keyword>
<dbReference type="InterPro" id="IPR012347">
    <property type="entry name" value="Ferritin-like"/>
</dbReference>
<accession>X5DLJ0</accession>
<evidence type="ECO:0000313" key="1">
    <source>
        <dbReference type="EMBL" id="AHW63978.1"/>
    </source>
</evidence>